<gene>
    <name evidence="2" type="ORF">G2W53_033362</name>
</gene>
<sequence length="34" mass="3559">MGLMSNLTCVGTLTVALPTLQLQASSYGAKNVYI</sequence>
<keyword evidence="1" id="KW-0732">Signal</keyword>
<evidence type="ECO:0000256" key="1">
    <source>
        <dbReference type="SAM" id="SignalP"/>
    </source>
</evidence>
<comment type="caution">
    <text evidence="2">The sequence shown here is derived from an EMBL/GenBank/DDBJ whole genome shotgun (WGS) entry which is preliminary data.</text>
</comment>
<organism evidence="2 3">
    <name type="scientific">Senna tora</name>
    <dbReference type="NCBI Taxonomy" id="362788"/>
    <lineage>
        <taxon>Eukaryota</taxon>
        <taxon>Viridiplantae</taxon>
        <taxon>Streptophyta</taxon>
        <taxon>Embryophyta</taxon>
        <taxon>Tracheophyta</taxon>
        <taxon>Spermatophyta</taxon>
        <taxon>Magnoliopsida</taxon>
        <taxon>eudicotyledons</taxon>
        <taxon>Gunneridae</taxon>
        <taxon>Pentapetalae</taxon>
        <taxon>rosids</taxon>
        <taxon>fabids</taxon>
        <taxon>Fabales</taxon>
        <taxon>Fabaceae</taxon>
        <taxon>Caesalpinioideae</taxon>
        <taxon>Cassia clade</taxon>
        <taxon>Senna</taxon>
    </lineage>
</organism>
<evidence type="ECO:0000313" key="2">
    <source>
        <dbReference type="EMBL" id="KAF7812386.1"/>
    </source>
</evidence>
<dbReference type="EMBL" id="JAAIUW010000010">
    <property type="protein sequence ID" value="KAF7812386.1"/>
    <property type="molecule type" value="Genomic_DNA"/>
</dbReference>
<feature type="signal peptide" evidence="1">
    <location>
        <begin position="1"/>
        <end position="16"/>
    </location>
</feature>
<name>A0A834T137_9FABA</name>
<feature type="chain" id="PRO_5032790294" evidence="1">
    <location>
        <begin position="17"/>
        <end position="34"/>
    </location>
</feature>
<evidence type="ECO:0000313" key="3">
    <source>
        <dbReference type="Proteomes" id="UP000634136"/>
    </source>
</evidence>
<reference evidence="2" key="1">
    <citation type="submission" date="2020-09" db="EMBL/GenBank/DDBJ databases">
        <title>Genome-Enabled Discovery of Anthraquinone Biosynthesis in Senna tora.</title>
        <authorList>
            <person name="Kang S.-H."/>
            <person name="Pandey R.P."/>
            <person name="Lee C.-M."/>
            <person name="Sim J.-S."/>
            <person name="Jeong J.-T."/>
            <person name="Choi B.-S."/>
            <person name="Jung M."/>
            <person name="Ginzburg D."/>
            <person name="Zhao K."/>
            <person name="Won S.Y."/>
            <person name="Oh T.-J."/>
            <person name="Yu Y."/>
            <person name="Kim N.-H."/>
            <person name="Lee O.R."/>
            <person name="Lee T.-H."/>
            <person name="Bashyal P."/>
            <person name="Kim T.-S."/>
            <person name="Lee W.-H."/>
            <person name="Kawkins C."/>
            <person name="Kim C.-K."/>
            <person name="Kim J.S."/>
            <person name="Ahn B.O."/>
            <person name="Rhee S.Y."/>
            <person name="Sohng J.K."/>
        </authorList>
    </citation>
    <scope>NUCLEOTIDE SEQUENCE</scope>
    <source>
        <tissue evidence="2">Leaf</tissue>
    </source>
</reference>
<protein>
    <submittedName>
        <fullName evidence="2">Uncharacterized protein</fullName>
    </submittedName>
</protein>
<dbReference type="Proteomes" id="UP000634136">
    <property type="component" value="Unassembled WGS sequence"/>
</dbReference>
<accession>A0A834T137</accession>
<dbReference type="AlphaFoldDB" id="A0A834T137"/>
<keyword evidence="3" id="KW-1185">Reference proteome</keyword>
<proteinExistence type="predicted"/>